<protein>
    <recommendedName>
        <fullName evidence="4">CchlP</fullName>
    </recommendedName>
</protein>
<evidence type="ECO:0000313" key="2">
    <source>
        <dbReference type="EMBL" id="GGZ89907.1"/>
    </source>
</evidence>
<dbReference type="EMBL" id="BMWH01000010">
    <property type="protein sequence ID" value="GGZ89907.1"/>
    <property type="molecule type" value="Genomic_DNA"/>
</dbReference>
<dbReference type="AlphaFoldDB" id="A0A918R8E4"/>
<dbReference type="Proteomes" id="UP000623010">
    <property type="component" value="Unassembled WGS sequence"/>
</dbReference>
<evidence type="ECO:0000256" key="1">
    <source>
        <dbReference type="SAM" id="MobiDB-lite"/>
    </source>
</evidence>
<evidence type="ECO:0008006" key="4">
    <source>
        <dbReference type="Google" id="ProtNLM"/>
    </source>
</evidence>
<reference evidence="2" key="2">
    <citation type="submission" date="2020-09" db="EMBL/GenBank/DDBJ databases">
        <authorList>
            <person name="Sun Q."/>
            <person name="Ohkuma M."/>
        </authorList>
    </citation>
    <scope>NUCLEOTIDE SEQUENCE</scope>
    <source>
        <strain evidence="2">JCM 5016</strain>
    </source>
</reference>
<name>A0A918R8E4_9ACTN</name>
<sequence>MEAELAALAASGASTMVTLMVSDAWEQVRARVVRLFARGGDEAAVEGELRGARSELLAAHDAGDVDAAGDVEEEWRLRLRRVLRADPMAARELRRLLDELDELGSQGADQPVVSVRNTITGATVNGPVFQGQQFSHLTFTSAPPRSSGAPPRSSDTPAAE</sequence>
<feature type="region of interest" description="Disordered" evidence="1">
    <location>
        <begin position="138"/>
        <end position="160"/>
    </location>
</feature>
<evidence type="ECO:0000313" key="3">
    <source>
        <dbReference type="Proteomes" id="UP000623010"/>
    </source>
</evidence>
<reference evidence="2" key="1">
    <citation type="journal article" date="2014" name="Int. J. Syst. Evol. Microbiol.">
        <title>Complete genome sequence of Corynebacterium casei LMG S-19264T (=DSM 44701T), isolated from a smear-ripened cheese.</title>
        <authorList>
            <consortium name="US DOE Joint Genome Institute (JGI-PGF)"/>
            <person name="Walter F."/>
            <person name="Albersmeier A."/>
            <person name="Kalinowski J."/>
            <person name="Ruckert C."/>
        </authorList>
    </citation>
    <scope>NUCLEOTIDE SEQUENCE</scope>
    <source>
        <strain evidence="2">JCM 5016</strain>
    </source>
</reference>
<gene>
    <name evidence="2" type="ORF">GCM10010389_30340</name>
</gene>
<feature type="compositionally biased region" description="Low complexity" evidence="1">
    <location>
        <begin position="141"/>
        <end position="154"/>
    </location>
</feature>
<organism evidence="2 3">
    <name type="scientific">Streptomyces echinoruber</name>
    <dbReference type="NCBI Taxonomy" id="68898"/>
    <lineage>
        <taxon>Bacteria</taxon>
        <taxon>Bacillati</taxon>
        <taxon>Actinomycetota</taxon>
        <taxon>Actinomycetes</taxon>
        <taxon>Kitasatosporales</taxon>
        <taxon>Streptomycetaceae</taxon>
        <taxon>Streptomyces</taxon>
    </lineage>
</organism>
<keyword evidence="3" id="KW-1185">Reference proteome</keyword>
<comment type="caution">
    <text evidence="2">The sequence shown here is derived from an EMBL/GenBank/DDBJ whole genome shotgun (WGS) entry which is preliminary data.</text>
</comment>
<accession>A0A918R8E4</accession>
<proteinExistence type="predicted"/>
<dbReference type="RefSeq" id="WP_190057945.1">
    <property type="nucleotide sequence ID" value="NZ_BMWH01000010.1"/>
</dbReference>